<dbReference type="AlphaFoldDB" id="A0A1Y2IX36"/>
<dbReference type="EMBL" id="KZ084092">
    <property type="protein sequence ID" value="OSD05729.1"/>
    <property type="molecule type" value="Genomic_DNA"/>
</dbReference>
<dbReference type="Proteomes" id="UP000193067">
    <property type="component" value="Unassembled WGS sequence"/>
</dbReference>
<name>A0A1Y2IX36_TRAC3</name>
<feature type="region of interest" description="Disordered" evidence="1">
    <location>
        <begin position="351"/>
        <end position="377"/>
    </location>
</feature>
<protein>
    <submittedName>
        <fullName evidence="2">Uncharacterized protein</fullName>
    </submittedName>
</protein>
<gene>
    <name evidence="2" type="ORF">PYCCODRAFT_1465065</name>
</gene>
<accession>A0A1Y2IX36</accession>
<evidence type="ECO:0000313" key="2">
    <source>
        <dbReference type="EMBL" id="OSD05729.1"/>
    </source>
</evidence>
<keyword evidence="3" id="KW-1185">Reference proteome</keyword>
<dbReference type="STRING" id="1353009.A0A1Y2IX36"/>
<proteinExistence type="predicted"/>
<organism evidence="2 3">
    <name type="scientific">Trametes coccinea (strain BRFM310)</name>
    <name type="common">Pycnoporus coccineus</name>
    <dbReference type="NCBI Taxonomy" id="1353009"/>
    <lineage>
        <taxon>Eukaryota</taxon>
        <taxon>Fungi</taxon>
        <taxon>Dikarya</taxon>
        <taxon>Basidiomycota</taxon>
        <taxon>Agaricomycotina</taxon>
        <taxon>Agaricomycetes</taxon>
        <taxon>Polyporales</taxon>
        <taxon>Polyporaceae</taxon>
        <taxon>Trametes</taxon>
    </lineage>
</organism>
<evidence type="ECO:0000256" key="1">
    <source>
        <dbReference type="SAM" id="MobiDB-lite"/>
    </source>
</evidence>
<reference evidence="2 3" key="1">
    <citation type="journal article" date="2015" name="Biotechnol. Biofuels">
        <title>Enhanced degradation of softwood versus hardwood by the white-rot fungus Pycnoporus coccineus.</title>
        <authorList>
            <person name="Couturier M."/>
            <person name="Navarro D."/>
            <person name="Chevret D."/>
            <person name="Henrissat B."/>
            <person name="Piumi F."/>
            <person name="Ruiz-Duenas F.J."/>
            <person name="Martinez A.T."/>
            <person name="Grigoriev I.V."/>
            <person name="Riley R."/>
            <person name="Lipzen A."/>
            <person name="Berrin J.G."/>
            <person name="Master E.R."/>
            <person name="Rosso M.N."/>
        </authorList>
    </citation>
    <scope>NUCLEOTIDE SEQUENCE [LARGE SCALE GENOMIC DNA]</scope>
    <source>
        <strain evidence="2 3">BRFM310</strain>
    </source>
</reference>
<sequence>MTITYGTTPKIIGLPVLVEKRPPRPVLTAGQREEAAACHRIKQGSLEEDIAGWYSETVAFADSLATRYGNTRDHYVNMMFKSPDKLRAAECKPNAYNAFLHHLAKEAKEQDDDSTLDAAQLSAAHHEQYKMLSNQESAAFVEELMETRQAQQYGLCVTQRACMLDIKRTTQLIEDLASLQSRVGIQVMYLIVRSNPELDLEPLWFFTEPALEDYLRSTVRKFEPERIGILAEAFSVAGSDLFSQLRTNREKVNWLKSEIRRMVVDGLIEVTSDAEAAMSYAQYTHDIQLKYGVPLVGWTHEKWCNPSDLGNSLPSLKTLHDALKDGDCMFKHLTDAEKAVIQQEYDNNLKNTVSTSRKRPSDAGHKRKHARIEESDE</sequence>
<dbReference type="OrthoDB" id="2803164at2759"/>
<evidence type="ECO:0000313" key="3">
    <source>
        <dbReference type="Proteomes" id="UP000193067"/>
    </source>
</evidence>